<protein>
    <submittedName>
        <fullName evidence="1">Uncharacterized protein</fullName>
    </submittedName>
</protein>
<dbReference type="EMBL" id="HBUF01594784">
    <property type="protein sequence ID" value="CAG6774438.1"/>
    <property type="molecule type" value="Transcribed_RNA"/>
</dbReference>
<name>A0A8D9AX38_9HEMI</name>
<proteinExistence type="predicted"/>
<organism evidence="1">
    <name type="scientific">Cacopsylla melanoneura</name>
    <dbReference type="NCBI Taxonomy" id="428564"/>
    <lineage>
        <taxon>Eukaryota</taxon>
        <taxon>Metazoa</taxon>
        <taxon>Ecdysozoa</taxon>
        <taxon>Arthropoda</taxon>
        <taxon>Hexapoda</taxon>
        <taxon>Insecta</taxon>
        <taxon>Pterygota</taxon>
        <taxon>Neoptera</taxon>
        <taxon>Paraneoptera</taxon>
        <taxon>Hemiptera</taxon>
        <taxon>Sternorrhyncha</taxon>
        <taxon>Psylloidea</taxon>
        <taxon>Psyllidae</taxon>
        <taxon>Psyllinae</taxon>
        <taxon>Cacopsylla</taxon>
    </lineage>
</organism>
<dbReference type="AlphaFoldDB" id="A0A8D9AX38"/>
<reference evidence="1" key="1">
    <citation type="submission" date="2021-05" db="EMBL/GenBank/DDBJ databases">
        <authorList>
            <person name="Alioto T."/>
            <person name="Alioto T."/>
            <person name="Gomez Garrido J."/>
        </authorList>
    </citation>
    <scope>NUCLEOTIDE SEQUENCE</scope>
</reference>
<sequence>MKHCSCKQTVQQRGVIRLYSVKTKLNGKSRTNPKAKKKRALLLFQLTSFPYTVYGARGVKARFPCTRTKPKKRLSCSKMATLLTEKTHELYFVSTKKLKQTLSS</sequence>
<accession>A0A8D9AX38</accession>
<evidence type="ECO:0000313" key="1">
    <source>
        <dbReference type="EMBL" id="CAG6774438.1"/>
    </source>
</evidence>